<organism evidence="11">
    <name type="scientific">bioreactor metagenome</name>
    <dbReference type="NCBI Taxonomy" id="1076179"/>
    <lineage>
        <taxon>unclassified sequences</taxon>
        <taxon>metagenomes</taxon>
        <taxon>ecological metagenomes</taxon>
    </lineage>
</organism>
<evidence type="ECO:0000256" key="6">
    <source>
        <dbReference type="ARBA" id="ARBA00023098"/>
    </source>
</evidence>
<dbReference type="GO" id="GO:0008654">
    <property type="term" value="P:phospholipid biosynthetic process"/>
    <property type="evidence" value="ECO:0007669"/>
    <property type="project" value="UniProtKB-KW"/>
</dbReference>
<evidence type="ECO:0000256" key="4">
    <source>
        <dbReference type="ARBA" id="ARBA00022516"/>
    </source>
</evidence>
<evidence type="ECO:0000256" key="2">
    <source>
        <dbReference type="ARBA" id="ARBA00004496"/>
    </source>
</evidence>
<evidence type="ECO:0000256" key="5">
    <source>
        <dbReference type="ARBA" id="ARBA00022679"/>
    </source>
</evidence>
<dbReference type="SUPFAM" id="SSF53659">
    <property type="entry name" value="Isocitrate/Isopropylmalate dehydrogenase-like"/>
    <property type="match status" value="1"/>
</dbReference>
<keyword evidence="6" id="KW-0443">Lipid metabolism</keyword>
<sequence length="113" mass="11678">MAVCDGFIGNAILKTVEGAAQFFSAGIKEAFMKNTLTKLGGILAKSGITDFKRRFDYTEFGGVPIIGAAKPVIKAHGSSNARSVTSAIRQAMMAAAGSGMLSIDSEGSPGKDF</sequence>
<dbReference type="PANTHER" id="PTHR30100">
    <property type="entry name" value="FATTY ACID/PHOSPHOLIPID SYNTHESIS PROTEIN PLSX"/>
    <property type="match status" value="1"/>
</dbReference>
<dbReference type="GO" id="GO:0006633">
    <property type="term" value="P:fatty acid biosynthetic process"/>
    <property type="evidence" value="ECO:0007669"/>
    <property type="project" value="InterPro"/>
</dbReference>
<dbReference type="Gene3D" id="3.40.718.10">
    <property type="entry name" value="Isopropylmalate Dehydrogenase"/>
    <property type="match status" value="1"/>
</dbReference>
<dbReference type="GO" id="GO:0005737">
    <property type="term" value="C:cytoplasm"/>
    <property type="evidence" value="ECO:0007669"/>
    <property type="project" value="UniProtKB-SubCell"/>
</dbReference>
<keyword evidence="3" id="KW-0963">Cytoplasm</keyword>
<evidence type="ECO:0000256" key="3">
    <source>
        <dbReference type="ARBA" id="ARBA00022490"/>
    </source>
</evidence>
<comment type="subcellular location">
    <subcellularLocation>
        <location evidence="2">Cytoplasm</location>
    </subcellularLocation>
</comment>
<proteinExistence type="predicted"/>
<gene>
    <name evidence="11" type="primary">plsX_13</name>
    <name evidence="11" type="ORF">SDC9_55624</name>
</gene>
<evidence type="ECO:0000313" key="11">
    <source>
        <dbReference type="EMBL" id="MPM09308.1"/>
    </source>
</evidence>
<dbReference type="GO" id="GO:0043811">
    <property type="term" value="F:phosphate:acyl-[acyl carrier protein] acyltransferase activity"/>
    <property type="evidence" value="ECO:0007669"/>
    <property type="project" value="UniProtKB-EC"/>
</dbReference>
<name>A0A644X0I3_9ZZZZ</name>
<comment type="catalytic activity">
    <reaction evidence="1">
        <text>a fatty acyl-[ACP] + phosphate = an acyl phosphate + holo-[ACP]</text>
        <dbReference type="Rhea" id="RHEA:42292"/>
        <dbReference type="Rhea" id="RHEA-COMP:9685"/>
        <dbReference type="Rhea" id="RHEA-COMP:14125"/>
        <dbReference type="ChEBI" id="CHEBI:43474"/>
        <dbReference type="ChEBI" id="CHEBI:59918"/>
        <dbReference type="ChEBI" id="CHEBI:64479"/>
        <dbReference type="ChEBI" id="CHEBI:138651"/>
        <dbReference type="EC" id="2.3.1.274"/>
    </reaction>
</comment>
<evidence type="ECO:0000256" key="1">
    <source>
        <dbReference type="ARBA" id="ARBA00001232"/>
    </source>
</evidence>
<keyword evidence="8" id="KW-1208">Phospholipid metabolism</keyword>
<comment type="caution">
    <text evidence="11">The sequence shown here is derived from an EMBL/GenBank/DDBJ whole genome shotgun (WGS) entry which is preliminary data.</text>
</comment>
<keyword evidence="5 11" id="KW-0808">Transferase</keyword>
<dbReference type="EMBL" id="VSSQ01001554">
    <property type="protein sequence ID" value="MPM09308.1"/>
    <property type="molecule type" value="Genomic_DNA"/>
</dbReference>
<dbReference type="InterPro" id="IPR012281">
    <property type="entry name" value="Phospholipid_synth_PlsX-like"/>
</dbReference>
<keyword evidence="11" id="KW-0012">Acyltransferase</keyword>
<comment type="subunit">
    <text evidence="10">Homodimer. Probably interacts with PlsY.</text>
</comment>
<keyword evidence="7" id="KW-0594">Phospholipid biosynthesis</keyword>
<evidence type="ECO:0000256" key="7">
    <source>
        <dbReference type="ARBA" id="ARBA00023209"/>
    </source>
</evidence>
<evidence type="ECO:0000256" key="8">
    <source>
        <dbReference type="ARBA" id="ARBA00023264"/>
    </source>
</evidence>
<protein>
    <recommendedName>
        <fullName evidence="9">phosphate acyltransferase</fullName>
        <ecNumber evidence="9">2.3.1.274</ecNumber>
    </recommendedName>
</protein>
<accession>A0A644X0I3</accession>
<evidence type="ECO:0000256" key="10">
    <source>
        <dbReference type="ARBA" id="ARBA00046608"/>
    </source>
</evidence>
<reference evidence="11" key="1">
    <citation type="submission" date="2019-08" db="EMBL/GenBank/DDBJ databases">
        <authorList>
            <person name="Kucharzyk K."/>
            <person name="Murdoch R.W."/>
            <person name="Higgins S."/>
            <person name="Loffler F."/>
        </authorList>
    </citation>
    <scope>NUCLEOTIDE SEQUENCE</scope>
</reference>
<dbReference type="EC" id="2.3.1.274" evidence="9"/>
<dbReference type="Pfam" id="PF02504">
    <property type="entry name" value="FA_synthesis"/>
    <property type="match status" value="1"/>
</dbReference>
<evidence type="ECO:0000256" key="9">
    <source>
        <dbReference type="ARBA" id="ARBA00024069"/>
    </source>
</evidence>
<keyword evidence="4" id="KW-0444">Lipid biosynthesis</keyword>
<dbReference type="AlphaFoldDB" id="A0A644X0I3"/>
<dbReference type="InterPro" id="IPR003664">
    <property type="entry name" value="FA_synthesis"/>
</dbReference>
<dbReference type="PANTHER" id="PTHR30100:SF1">
    <property type="entry name" value="PHOSPHATE ACYLTRANSFERASE"/>
    <property type="match status" value="1"/>
</dbReference>